<organism evidence="1 2">
    <name type="scientific">Amycolatopsis mongoliensis</name>
    <dbReference type="NCBI Taxonomy" id="715475"/>
    <lineage>
        <taxon>Bacteria</taxon>
        <taxon>Bacillati</taxon>
        <taxon>Actinomycetota</taxon>
        <taxon>Actinomycetes</taxon>
        <taxon>Pseudonocardiales</taxon>
        <taxon>Pseudonocardiaceae</taxon>
        <taxon>Amycolatopsis</taxon>
    </lineage>
</organism>
<proteinExistence type="predicted"/>
<sequence length="57" mass="6299">MQEIQAIVDAATAAFEKFQATDAPDEAKRQAGRWVAGMVGELSNLAWQLEHNPGRWS</sequence>
<reference evidence="1 2" key="1">
    <citation type="submission" date="2023-06" db="EMBL/GenBank/DDBJ databases">
        <authorList>
            <person name="Oyuntsetseg B."/>
            <person name="Kim S.B."/>
        </authorList>
    </citation>
    <scope>NUCLEOTIDE SEQUENCE [LARGE SCALE GENOMIC DNA]</scope>
    <source>
        <strain evidence="1 2">4-36</strain>
    </source>
</reference>
<evidence type="ECO:0000313" key="1">
    <source>
        <dbReference type="EMBL" id="WIY00069.1"/>
    </source>
</evidence>
<name>A0A9Y2JMJ5_9PSEU</name>
<protein>
    <submittedName>
        <fullName evidence="1">Uncharacterized protein</fullName>
    </submittedName>
</protein>
<dbReference type="Proteomes" id="UP001239397">
    <property type="component" value="Chromosome"/>
</dbReference>
<gene>
    <name evidence="1" type="ORF">QRX60_39385</name>
</gene>
<dbReference type="RefSeq" id="WP_285996541.1">
    <property type="nucleotide sequence ID" value="NZ_CP127295.1"/>
</dbReference>
<dbReference type="AlphaFoldDB" id="A0A9Y2JMJ5"/>
<keyword evidence="2" id="KW-1185">Reference proteome</keyword>
<accession>A0A9Y2JMJ5</accession>
<dbReference type="EMBL" id="CP127295">
    <property type="protein sequence ID" value="WIY00069.1"/>
    <property type="molecule type" value="Genomic_DNA"/>
</dbReference>
<dbReference type="KEGG" id="amog:QRX60_39385"/>
<evidence type="ECO:0000313" key="2">
    <source>
        <dbReference type="Proteomes" id="UP001239397"/>
    </source>
</evidence>